<dbReference type="InterPro" id="IPR002068">
    <property type="entry name" value="A-crystallin/Hsp20_dom"/>
</dbReference>
<sequence>MPKERRSFFERLTGSMNVESNSEAGGETAQLRPNARTAKEANEKNNDWAEEEEGQLTIDVFQTPDEIVIQGFVAGVRLDDLDVSITQDMLTIRGRRQRLNETTDEDYYYQELYWGSFARSILLPQEVDADDAQATLKNGMLTIRLKKRDKKRIQKLRVKHE</sequence>
<evidence type="ECO:0000313" key="6">
    <source>
        <dbReference type="EMBL" id="OGZ42808.1"/>
    </source>
</evidence>
<proteinExistence type="inferred from homology"/>
<evidence type="ECO:0000256" key="3">
    <source>
        <dbReference type="SAM" id="MobiDB-lite"/>
    </source>
</evidence>
<dbReference type="InterPro" id="IPR031107">
    <property type="entry name" value="Small_HSP"/>
</dbReference>
<protein>
    <submittedName>
        <fullName evidence="6">Uncharacterized protein</fullName>
    </submittedName>
</protein>
<dbReference type="SUPFAM" id="SSF49764">
    <property type="entry name" value="HSP20-like chaperones"/>
    <property type="match status" value="1"/>
</dbReference>
<dbReference type="PROSITE" id="PS01031">
    <property type="entry name" value="SHSP"/>
    <property type="match status" value="1"/>
</dbReference>
<dbReference type="EMBL" id="MHNI01000013">
    <property type="protein sequence ID" value="OGZ42808.1"/>
    <property type="molecule type" value="Genomic_DNA"/>
</dbReference>
<dbReference type="CDD" id="cd06464">
    <property type="entry name" value="ACD_sHsps-like"/>
    <property type="match status" value="1"/>
</dbReference>
<dbReference type="Proteomes" id="UP000176700">
    <property type="component" value="Unassembled WGS sequence"/>
</dbReference>
<evidence type="ECO:0000313" key="7">
    <source>
        <dbReference type="Proteomes" id="UP000176700"/>
    </source>
</evidence>
<reference evidence="6 7" key="1">
    <citation type="journal article" date="2016" name="Nat. Commun.">
        <title>Thousands of microbial genomes shed light on interconnected biogeochemical processes in an aquifer system.</title>
        <authorList>
            <person name="Anantharaman K."/>
            <person name="Brown C.T."/>
            <person name="Hug L.A."/>
            <person name="Sharon I."/>
            <person name="Castelle C.J."/>
            <person name="Probst A.J."/>
            <person name="Thomas B.C."/>
            <person name="Singh A."/>
            <person name="Wilkins M.J."/>
            <person name="Karaoz U."/>
            <person name="Brodie E.L."/>
            <person name="Williams K.H."/>
            <person name="Hubbard S.S."/>
            <person name="Banfield J.F."/>
        </authorList>
    </citation>
    <scope>NUCLEOTIDE SEQUENCE [LARGE SCALE GENOMIC DNA]</scope>
</reference>
<accession>A0A1G2FYW8</accession>
<dbReference type="InterPro" id="IPR007052">
    <property type="entry name" value="CS_dom"/>
</dbReference>
<evidence type="ECO:0000259" key="5">
    <source>
        <dbReference type="PROSITE" id="PS51203"/>
    </source>
</evidence>
<feature type="compositionally biased region" description="Basic and acidic residues" evidence="3">
    <location>
        <begin position="37"/>
        <end position="47"/>
    </location>
</feature>
<dbReference type="AlphaFoldDB" id="A0A1G2FYW8"/>
<feature type="domain" description="SHSP" evidence="4">
    <location>
        <begin position="49"/>
        <end position="161"/>
    </location>
</feature>
<dbReference type="PROSITE" id="PS51203">
    <property type="entry name" value="CS"/>
    <property type="match status" value="1"/>
</dbReference>
<comment type="caution">
    <text evidence="6">The sequence shown here is derived from an EMBL/GenBank/DDBJ whole genome shotgun (WGS) entry which is preliminary data.</text>
</comment>
<evidence type="ECO:0000256" key="1">
    <source>
        <dbReference type="PROSITE-ProRule" id="PRU00285"/>
    </source>
</evidence>
<dbReference type="PANTHER" id="PTHR11527">
    <property type="entry name" value="HEAT-SHOCK PROTEIN 20 FAMILY MEMBER"/>
    <property type="match status" value="1"/>
</dbReference>
<evidence type="ECO:0000259" key="4">
    <source>
        <dbReference type="PROSITE" id="PS01031"/>
    </source>
</evidence>
<evidence type="ECO:0000256" key="2">
    <source>
        <dbReference type="RuleBase" id="RU003616"/>
    </source>
</evidence>
<dbReference type="InterPro" id="IPR008978">
    <property type="entry name" value="HSP20-like_chaperone"/>
</dbReference>
<name>A0A1G2FYW8_9BACT</name>
<feature type="domain" description="CS" evidence="5">
    <location>
        <begin position="41"/>
        <end position="157"/>
    </location>
</feature>
<comment type="similarity">
    <text evidence="1 2">Belongs to the small heat shock protein (HSP20) family.</text>
</comment>
<gene>
    <name evidence="6" type="ORF">A2W41_00615</name>
</gene>
<dbReference type="Gene3D" id="2.60.40.790">
    <property type="match status" value="1"/>
</dbReference>
<feature type="compositionally biased region" description="Polar residues" evidence="3">
    <location>
        <begin position="14"/>
        <end position="23"/>
    </location>
</feature>
<dbReference type="Pfam" id="PF00011">
    <property type="entry name" value="HSP20"/>
    <property type="match status" value="1"/>
</dbReference>
<organism evidence="6 7">
    <name type="scientific">Candidatus Ryanbacteria bacterium RIFCSPHIGHO2_01_45_13</name>
    <dbReference type="NCBI Taxonomy" id="1802112"/>
    <lineage>
        <taxon>Bacteria</taxon>
        <taxon>Candidatus Ryaniibacteriota</taxon>
    </lineage>
</organism>
<feature type="region of interest" description="Disordered" evidence="3">
    <location>
        <begin position="1"/>
        <end position="51"/>
    </location>
</feature>